<dbReference type="Proteomes" id="UP000027208">
    <property type="component" value="Unassembled WGS sequence"/>
</dbReference>
<dbReference type="RefSeq" id="WP_001232738.1">
    <property type="nucleotide sequence ID" value="NZ_BBSR01000002.1"/>
</dbReference>
<proteinExistence type="predicted"/>
<evidence type="ECO:0000256" key="1">
    <source>
        <dbReference type="SAM" id="MobiDB-lite"/>
    </source>
</evidence>
<keyword evidence="2" id="KW-0732">Signal</keyword>
<sequence>MRKTLTLIILGTALLGGCSKASESTNQSAAKTETPAPKKLSARDQQILEKHNEYVQKYSLESPDVLKKRMQELLPEINTMEDQGKREMLQMNVYLAAQMYDEALALNEKQIARKPENPALYLAKCQIFTMQQKDKQTINQCFDTAATVLKTALDKPENKTDPDYKQGEFSYLLAKYKAGHLEYKEKMQKFIADTQDEKLKNAFKTIYDAEVQN</sequence>
<name>A0A836MJ06_ACINO</name>
<evidence type="ECO:0000313" key="3">
    <source>
        <dbReference type="EMBL" id="KDM56002.1"/>
    </source>
</evidence>
<comment type="caution">
    <text evidence="3">The sequence shown here is derived from an EMBL/GenBank/DDBJ whole genome shotgun (WGS) entry which is preliminary data.</text>
</comment>
<evidence type="ECO:0000313" key="4">
    <source>
        <dbReference type="Proteomes" id="UP000027208"/>
    </source>
</evidence>
<feature type="region of interest" description="Disordered" evidence="1">
    <location>
        <begin position="19"/>
        <end position="41"/>
    </location>
</feature>
<accession>A0A836MJ06</accession>
<gene>
    <name evidence="3" type="ORF">AE32_02160</name>
</gene>
<dbReference type="EMBL" id="JMUI01000007">
    <property type="protein sequence ID" value="KDM56002.1"/>
    <property type="molecule type" value="Genomic_DNA"/>
</dbReference>
<evidence type="ECO:0008006" key="5">
    <source>
        <dbReference type="Google" id="ProtNLM"/>
    </source>
</evidence>
<dbReference type="PROSITE" id="PS51257">
    <property type="entry name" value="PROKAR_LIPOPROTEIN"/>
    <property type="match status" value="1"/>
</dbReference>
<dbReference type="SUPFAM" id="SSF48452">
    <property type="entry name" value="TPR-like"/>
    <property type="match status" value="1"/>
</dbReference>
<reference evidence="3 4" key="1">
    <citation type="submission" date="2014-04" db="EMBL/GenBank/DDBJ databases">
        <title>The Genome Sequence of Acinetobacter baumanii BIDMC 57.</title>
        <authorList>
            <consortium name="The Broad Institute Genomics Platform"/>
            <consortium name="The Broad Institute Genome Sequencing Center for Infectious Disease"/>
            <person name="Murphy C."/>
            <person name="Cosimi L."/>
            <person name="Cerqueira G."/>
            <person name="Feldgarden M."/>
            <person name="Earl A."/>
            <person name="Spencer M.D."/>
            <person name="Fodor A."/>
            <person name="Sautter R.L."/>
            <person name="Hung D."/>
            <person name="Onderdonk A.B."/>
            <person name="Ernst C."/>
            <person name="Delaney M."/>
            <person name="DuBois A."/>
            <person name="Young S.K."/>
            <person name="Zeng Q."/>
            <person name="Gargeya S."/>
            <person name="Abouelleil A."/>
            <person name="Alvarado L."/>
            <person name="Chapman S.B."/>
            <person name="Gainer-Dewar J."/>
            <person name="Goldberg J."/>
            <person name="Griggs A."/>
            <person name="Gujja S."/>
            <person name="Hansen M."/>
            <person name="Howarth C."/>
            <person name="Imamovic A."/>
            <person name="Larimer J."/>
            <person name="Pearson M."/>
            <person name="Poon T.W."/>
            <person name="Priest M."/>
            <person name="Roberts A."/>
            <person name="Saif S."/>
            <person name="Shea T."/>
            <person name="Sykes S."/>
            <person name="Wortman J."/>
            <person name="Nusbaum C."/>
            <person name="Birren B."/>
        </authorList>
    </citation>
    <scope>NUCLEOTIDE SEQUENCE [LARGE SCALE GENOMIC DNA]</scope>
    <source>
        <strain evidence="3 4">BIDMC 57</strain>
    </source>
</reference>
<feature type="chain" id="PRO_5032419654" description="Lipoprotein" evidence="2">
    <location>
        <begin position="22"/>
        <end position="213"/>
    </location>
</feature>
<dbReference type="InterPro" id="IPR011990">
    <property type="entry name" value="TPR-like_helical_dom_sf"/>
</dbReference>
<feature type="compositionally biased region" description="Polar residues" evidence="1">
    <location>
        <begin position="21"/>
        <end position="31"/>
    </location>
</feature>
<evidence type="ECO:0000256" key="2">
    <source>
        <dbReference type="SAM" id="SignalP"/>
    </source>
</evidence>
<feature type="signal peptide" evidence="2">
    <location>
        <begin position="1"/>
        <end position="21"/>
    </location>
</feature>
<protein>
    <recommendedName>
        <fullName evidence="5">Lipoprotein</fullName>
    </recommendedName>
</protein>
<organism evidence="3 4">
    <name type="scientific">Acinetobacter nosocomialis</name>
    <dbReference type="NCBI Taxonomy" id="106654"/>
    <lineage>
        <taxon>Bacteria</taxon>
        <taxon>Pseudomonadati</taxon>
        <taxon>Pseudomonadota</taxon>
        <taxon>Gammaproteobacteria</taxon>
        <taxon>Moraxellales</taxon>
        <taxon>Moraxellaceae</taxon>
        <taxon>Acinetobacter</taxon>
        <taxon>Acinetobacter calcoaceticus/baumannii complex</taxon>
    </lineage>
</organism>
<dbReference type="AlphaFoldDB" id="A0A836MJ06"/>